<evidence type="ECO:0000256" key="1">
    <source>
        <dbReference type="ARBA" id="ARBA00004141"/>
    </source>
</evidence>
<keyword evidence="10" id="KW-1185">Reference proteome</keyword>
<dbReference type="GO" id="GO:0005783">
    <property type="term" value="C:endoplasmic reticulum"/>
    <property type="evidence" value="ECO:0007669"/>
    <property type="project" value="TreeGrafter"/>
</dbReference>
<evidence type="ECO:0000256" key="2">
    <source>
        <dbReference type="ARBA" id="ARBA00009457"/>
    </source>
</evidence>
<keyword evidence="3 8" id="KW-0812">Transmembrane</keyword>
<accession>A0A6A6HKI5</accession>
<dbReference type="PANTHER" id="PTHR10926:SF0">
    <property type="entry name" value="CDC50, ISOFORM A"/>
    <property type="match status" value="1"/>
</dbReference>
<dbReference type="GO" id="GO:0045332">
    <property type="term" value="P:phospholipid translocation"/>
    <property type="evidence" value="ECO:0007669"/>
    <property type="project" value="UniProtKB-UniRule"/>
</dbReference>
<evidence type="ECO:0000256" key="7">
    <source>
        <dbReference type="SAM" id="MobiDB-lite"/>
    </source>
</evidence>
<dbReference type="InterPro" id="IPR005045">
    <property type="entry name" value="CDC50/LEM3_fam"/>
</dbReference>
<feature type="region of interest" description="Disordered" evidence="7">
    <location>
        <begin position="1"/>
        <end position="37"/>
    </location>
</feature>
<feature type="compositionally biased region" description="Polar residues" evidence="7">
    <location>
        <begin position="1"/>
        <end position="17"/>
    </location>
</feature>
<evidence type="ECO:0000256" key="6">
    <source>
        <dbReference type="PIRNR" id="PIRNR015840"/>
    </source>
</evidence>
<feature type="compositionally biased region" description="Basic and acidic residues" evidence="7">
    <location>
        <begin position="18"/>
        <end position="27"/>
    </location>
</feature>
<evidence type="ECO:0000256" key="3">
    <source>
        <dbReference type="ARBA" id="ARBA00022692"/>
    </source>
</evidence>
<dbReference type="AlphaFoldDB" id="A0A6A6HKI5"/>
<dbReference type="Proteomes" id="UP000800092">
    <property type="component" value="Unassembled WGS sequence"/>
</dbReference>
<dbReference type="PIRSF" id="PIRSF015840">
    <property type="entry name" value="DUF284_TM_euk"/>
    <property type="match status" value="1"/>
</dbReference>
<dbReference type="PANTHER" id="PTHR10926">
    <property type="entry name" value="CELL CYCLE CONTROL PROTEIN 50"/>
    <property type="match status" value="1"/>
</dbReference>
<keyword evidence="4 8" id="KW-1133">Transmembrane helix</keyword>
<sequence>MSQTNEEIQQTDSIDSQDPNKKDDKKEKNRKPANTAFRQQRLRAWQPILTPKTVLPIFFAVGIIFAPLGGLLLWASAKVEEISIDYSTCSSAPLANDTATIPSNLVTSNFKSKNQTQAPYWSKFFLDVNYPNQSMPVSVINTTVCRIFFEIPDDIGPPVFLYYRLTNFYQNHRRYVKSFDQQQLQGQFRDNNSISNSDCDPLRIDPETGKAFYPCGLIANSIFNDTINSPVWMQVAGSDADNQTYSMTSQGIAWSSDRDLYKPTAYTPDQVVPPPNWRVQYPTYNATFPIPNLQQWEAFQVWMRTAGLPTFSKLSLRNDTAPMRSGLYYVDVNDYFPVTKYGGTKSILISTRTAIGGKNPFLGIAYIVVAGICVLLGALFTATHLIKPRKLGDHTYLSWNNEQPSTAITTGRASRPNENS</sequence>
<name>A0A6A6HKI5_VIRVR</name>
<evidence type="ECO:0000313" key="10">
    <source>
        <dbReference type="Proteomes" id="UP000800092"/>
    </source>
</evidence>
<gene>
    <name evidence="9" type="ORF">EV356DRAFT_507507</name>
</gene>
<comment type="subcellular location">
    <subcellularLocation>
        <location evidence="1">Membrane</location>
        <topology evidence="1">Multi-pass membrane protein</topology>
    </subcellularLocation>
</comment>
<evidence type="ECO:0000256" key="4">
    <source>
        <dbReference type="ARBA" id="ARBA00022989"/>
    </source>
</evidence>
<dbReference type="OrthoDB" id="340608at2759"/>
<organism evidence="9 10">
    <name type="scientific">Viridothelium virens</name>
    <name type="common">Speckled blister lichen</name>
    <name type="synonym">Trypethelium virens</name>
    <dbReference type="NCBI Taxonomy" id="1048519"/>
    <lineage>
        <taxon>Eukaryota</taxon>
        <taxon>Fungi</taxon>
        <taxon>Dikarya</taxon>
        <taxon>Ascomycota</taxon>
        <taxon>Pezizomycotina</taxon>
        <taxon>Dothideomycetes</taxon>
        <taxon>Dothideomycetes incertae sedis</taxon>
        <taxon>Trypetheliales</taxon>
        <taxon>Trypetheliaceae</taxon>
        <taxon>Viridothelium</taxon>
    </lineage>
</organism>
<dbReference type="GO" id="GO:0005886">
    <property type="term" value="C:plasma membrane"/>
    <property type="evidence" value="ECO:0007669"/>
    <property type="project" value="TreeGrafter"/>
</dbReference>
<dbReference type="GO" id="GO:0005794">
    <property type="term" value="C:Golgi apparatus"/>
    <property type="evidence" value="ECO:0007669"/>
    <property type="project" value="TreeGrafter"/>
</dbReference>
<evidence type="ECO:0000313" key="9">
    <source>
        <dbReference type="EMBL" id="KAF2238392.1"/>
    </source>
</evidence>
<dbReference type="Pfam" id="PF03381">
    <property type="entry name" value="CDC50"/>
    <property type="match status" value="1"/>
</dbReference>
<evidence type="ECO:0000256" key="5">
    <source>
        <dbReference type="ARBA" id="ARBA00023136"/>
    </source>
</evidence>
<protein>
    <submittedName>
        <fullName evidence="9">CDC50 family protein-like protein</fullName>
    </submittedName>
</protein>
<comment type="similarity">
    <text evidence="2 6">Belongs to the CDC50/LEM3 family.</text>
</comment>
<evidence type="ECO:0000256" key="8">
    <source>
        <dbReference type="SAM" id="Phobius"/>
    </source>
</evidence>
<dbReference type="EMBL" id="ML991776">
    <property type="protein sequence ID" value="KAF2238392.1"/>
    <property type="molecule type" value="Genomic_DNA"/>
</dbReference>
<feature type="transmembrane region" description="Helical" evidence="8">
    <location>
        <begin position="361"/>
        <end position="382"/>
    </location>
</feature>
<reference evidence="9" key="1">
    <citation type="journal article" date="2020" name="Stud. Mycol.">
        <title>101 Dothideomycetes genomes: a test case for predicting lifestyles and emergence of pathogens.</title>
        <authorList>
            <person name="Haridas S."/>
            <person name="Albert R."/>
            <person name="Binder M."/>
            <person name="Bloem J."/>
            <person name="Labutti K."/>
            <person name="Salamov A."/>
            <person name="Andreopoulos B."/>
            <person name="Baker S."/>
            <person name="Barry K."/>
            <person name="Bills G."/>
            <person name="Bluhm B."/>
            <person name="Cannon C."/>
            <person name="Castanera R."/>
            <person name="Culley D."/>
            <person name="Daum C."/>
            <person name="Ezra D."/>
            <person name="Gonzalez J."/>
            <person name="Henrissat B."/>
            <person name="Kuo A."/>
            <person name="Liang C."/>
            <person name="Lipzen A."/>
            <person name="Lutzoni F."/>
            <person name="Magnuson J."/>
            <person name="Mondo S."/>
            <person name="Nolan M."/>
            <person name="Ohm R."/>
            <person name="Pangilinan J."/>
            <person name="Park H.-J."/>
            <person name="Ramirez L."/>
            <person name="Alfaro M."/>
            <person name="Sun H."/>
            <person name="Tritt A."/>
            <person name="Yoshinaga Y."/>
            <person name="Zwiers L.-H."/>
            <person name="Turgeon B."/>
            <person name="Goodwin S."/>
            <person name="Spatafora J."/>
            <person name="Crous P."/>
            <person name="Grigoriev I."/>
        </authorList>
    </citation>
    <scope>NUCLEOTIDE SEQUENCE</scope>
    <source>
        <strain evidence="9">Tuck. ex Michener</strain>
    </source>
</reference>
<proteinExistence type="inferred from homology"/>
<feature type="transmembrane region" description="Helical" evidence="8">
    <location>
        <begin position="53"/>
        <end position="75"/>
    </location>
</feature>
<keyword evidence="5 6" id="KW-0472">Membrane</keyword>